<proteinExistence type="predicted"/>
<evidence type="ECO:0000256" key="1">
    <source>
        <dbReference type="SAM" id="MobiDB-lite"/>
    </source>
</evidence>
<dbReference type="PANTHER" id="PTHR31895">
    <property type="entry name" value="PROTEIN CBG03177-RELATED"/>
    <property type="match status" value="1"/>
</dbReference>
<reference evidence="4" key="1">
    <citation type="submission" date="2024-02" db="UniProtKB">
        <authorList>
            <consortium name="WormBaseParasite"/>
        </authorList>
    </citation>
    <scope>IDENTIFICATION</scope>
</reference>
<name>A0AAF5CYW6_STRER</name>
<evidence type="ECO:0000313" key="3">
    <source>
        <dbReference type="Proteomes" id="UP000035681"/>
    </source>
</evidence>
<protein>
    <submittedName>
        <fullName evidence="4">Uncharacterized protein</fullName>
    </submittedName>
</protein>
<accession>A0AAF5CYW6</accession>
<dbReference type="AlphaFoldDB" id="A0AAF5CYW6"/>
<keyword evidence="2" id="KW-0732">Signal</keyword>
<feature type="region of interest" description="Disordered" evidence="1">
    <location>
        <begin position="483"/>
        <end position="512"/>
    </location>
</feature>
<sequence>LQIMLIITILNLLFFITIIKSNESINDKKSLQEKKLFDHIEEMKEFKLRRKRNCCATCPPGRDCGCGDCHSFHNHQCRQECMPACERFCIQGIPFLSGWNHYLTNFMIPPQTYEVQTVYDLQPQRVCADQCMPKCEPMCTNRINVVIPQPKCHDLCMPTCAPSCINRLVIEIPQPKCQDSCMPSCSPSCTQQIIIPVPQRKCVDPCMPLCLPTCTSQDIIITQPSPVPSCGIPQCPTCAPDCVSKYNVQVVVPQQRKCHDACLPSCHSKCVEAMAVLDIQVKTPQKRCPEACLPSCNSRCIEAVSMLEVRVSQPSCGIPECPSCERSCVEKYRPQQGCHFACRPLCTPQCVQFVQQMEVKITPSCGIRECPTCEPSCVEKYRTQISIPTQNCVSYCQPQCAPQCVQAFAHIEVSSMNNNNGTPRKLKCTSVPCTCPVGYIQCSQSDCCLMYFNMAKKYSKKARKEQVQSNNIENDYSLKESNFQNGYMKDDRNIKKKKSNTKSLTNSKEKRD</sequence>
<dbReference type="PANTHER" id="PTHR31895:SF17">
    <property type="entry name" value="TIL DOMAIN-CONTAINING PROTEIN"/>
    <property type="match status" value="1"/>
</dbReference>
<feature type="signal peptide" evidence="2">
    <location>
        <begin position="1"/>
        <end position="21"/>
    </location>
</feature>
<dbReference type="Proteomes" id="UP000035681">
    <property type="component" value="Unplaced"/>
</dbReference>
<organism evidence="3 4">
    <name type="scientific">Strongyloides stercoralis</name>
    <name type="common">Threadworm</name>
    <dbReference type="NCBI Taxonomy" id="6248"/>
    <lineage>
        <taxon>Eukaryota</taxon>
        <taxon>Metazoa</taxon>
        <taxon>Ecdysozoa</taxon>
        <taxon>Nematoda</taxon>
        <taxon>Chromadorea</taxon>
        <taxon>Rhabditida</taxon>
        <taxon>Tylenchina</taxon>
        <taxon>Panagrolaimomorpha</taxon>
        <taxon>Strongyloidoidea</taxon>
        <taxon>Strongyloididae</taxon>
        <taxon>Strongyloides</taxon>
    </lineage>
</organism>
<feature type="chain" id="PRO_5042149848" evidence="2">
    <location>
        <begin position="22"/>
        <end position="512"/>
    </location>
</feature>
<evidence type="ECO:0000313" key="4">
    <source>
        <dbReference type="WBParaSite" id="TCONS_00003865.p1"/>
    </source>
</evidence>
<keyword evidence="3" id="KW-1185">Reference proteome</keyword>
<dbReference type="WBParaSite" id="TCONS_00003865.p1">
    <property type="protein sequence ID" value="TCONS_00003865.p1"/>
    <property type="gene ID" value="XLOC_000545"/>
</dbReference>
<evidence type="ECO:0000256" key="2">
    <source>
        <dbReference type="SAM" id="SignalP"/>
    </source>
</evidence>